<dbReference type="SMART" id="SM00267">
    <property type="entry name" value="GGDEF"/>
    <property type="match status" value="1"/>
</dbReference>
<dbReference type="CDD" id="cd01948">
    <property type="entry name" value="EAL"/>
    <property type="match status" value="1"/>
</dbReference>
<dbReference type="Pfam" id="PF00990">
    <property type="entry name" value="GGDEF"/>
    <property type="match status" value="1"/>
</dbReference>
<feature type="domain" description="GGDEF" evidence="3">
    <location>
        <begin position="353"/>
        <end position="484"/>
    </location>
</feature>
<dbReference type="EMBL" id="JAUQYP010000001">
    <property type="protein sequence ID" value="MDO8105834.1"/>
    <property type="molecule type" value="Genomic_DNA"/>
</dbReference>
<feature type="transmembrane region" description="Helical" evidence="1">
    <location>
        <begin position="66"/>
        <end position="85"/>
    </location>
</feature>
<dbReference type="InterPro" id="IPR043128">
    <property type="entry name" value="Rev_trsase/Diguanyl_cyclase"/>
</dbReference>
<reference evidence="4 5" key="1">
    <citation type="submission" date="2023-07" db="EMBL/GenBank/DDBJ databases">
        <title>Description of novel actinomycetes strains, isolated from tidal flat sediment.</title>
        <authorList>
            <person name="Lu C."/>
        </authorList>
    </citation>
    <scope>NUCLEOTIDE SEQUENCE [LARGE SCALE GENOMIC DNA]</scope>
    <source>
        <strain evidence="4 5">SYSU T00b441</strain>
    </source>
</reference>
<keyword evidence="1" id="KW-0472">Membrane</keyword>
<name>A0ABT9D6N6_9CELL</name>
<feature type="transmembrane region" description="Helical" evidence="1">
    <location>
        <begin position="105"/>
        <end position="126"/>
    </location>
</feature>
<dbReference type="InterPro" id="IPR029787">
    <property type="entry name" value="Nucleotide_cyclase"/>
</dbReference>
<dbReference type="NCBIfam" id="TIGR00254">
    <property type="entry name" value="GGDEF"/>
    <property type="match status" value="1"/>
</dbReference>
<feature type="transmembrane region" description="Helical" evidence="1">
    <location>
        <begin position="255"/>
        <end position="275"/>
    </location>
</feature>
<feature type="transmembrane region" description="Helical" evidence="1">
    <location>
        <begin position="7"/>
        <end position="25"/>
    </location>
</feature>
<feature type="transmembrane region" description="Helical" evidence="1">
    <location>
        <begin position="224"/>
        <end position="243"/>
    </location>
</feature>
<evidence type="ECO:0000313" key="5">
    <source>
        <dbReference type="Proteomes" id="UP001232536"/>
    </source>
</evidence>
<dbReference type="PANTHER" id="PTHR33121:SF79">
    <property type="entry name" value="CYCLIC DI-GMP PHOSPHODIESTERASE PDED-RELATED"/>
    <property type="match status" value="1"/>
</dbReference>
<evidence type="ECO:0000313" key="4">
    <source>
        <dbReference type="EMBL" id="MDO8105834.1"/>
    </source>
</evidence>
<keyword evidence="1" id="KW-1133">Transmembrane helix</keyword>
<evidence type="ECO:0000259" key="3">
    <source>
        <dbReference type="PROSITE" id="PS50887"/>
    </source>
</evidence>
<dbReference type="InterPro" id="IPR000160">
    <property type="entry name" value="GGDEF_dom"/>
</dbReference>
<feature type="domain" description="EAL" evidence="2">
    <location>
        <begin position="496"/>
        <end position="751"/>
    </location>
</feature>
<dbReference type="InterPro" id="IPR001633">
    <property type="entry name" value="EAL_dom"/>
</dbReference>
<dbReference type="InterPro" id="IPR050706">
    <property type="entry name" value="Cyclic-di-GMP_PDE-like"/>
</dbReference>
<dbReference type="InterPro" id="IPR035919">
    <property type="entry name" value="EAL_sf"/>
</dbReference>
<feature type="transmembrane region" description="Helical" evidence="1">
    <location>
        <begin position="138"/>
        <end position="161"/>
    </location>
</feature>
<comment type="caution">
    <text evidence="4">The sequence shown here is derived from an EMBL/GenBank/DDBJ whole genome shotgun (WGS) entry which is preliminary data.</text>
</comment>
<keyword evidence="1" id="KW-0812">Transmembrane</keyword>
<dbReference type="Proteomes" id="UP001232536">
    <property type="component" value="Unassembled WGS sequence"/>
</dbReference>
<proteinExistence type="predicted"/>
<feature type="transmembrane region" description="Helical" evidence="1">
    <location>
        <begin position="198"/>
        <end position="218"/>
    </location>
</feature>
<dbReference type="SMART" id="SM00052">
    <property type="entry name" value="EAL"/>
    <property type="match status" value="1"/>
</dbReference>
<feature type="transmembrane region" description="Helical" evidence="1">
    <location>
        <begin position="31"/>
        <end position="54"/>
    </location>
</feature>
<feature type="transmembrane region" description="Helical" evidence="1">
    <location>
        <begin position="167"/>
        <end position="191"/>
    </location>
</feature>
<dbReference type="PROSITE" id="PS50887">
    <property type="entry name" value="GGDEF"/>
    <property type="match status" value="1"/>
</dbReference>
<accession>A0ABT9D6N6</accession>
<gene>
    <name evidence="4" type="ORF">Q6348_01320</name>
</gene>
<evidence type="ECO:0000256" key="1">
    <source>
        <dbReference type="SAM" id="Phobius"/>
    </source>
</evidence>
<protein>
    <submittedName>
        <fullName evidence="4">Bifunctional diguanylate cyclase/phosphodiesterase</fullName>
    </submittedName>
</protein>
<dbReference type="SUPFAM" id="SSF55073">
    <property type="entry name" value="Nucleotide cyclase"/>
    <property type="match status" value="1"/>
</dbReference>
<dbReference type="SUPFAM" id="SSF141868">
    <property type="entry name" value="EAL domain-like"/>
    <property type="match status" value="1"/>
</dbReference>
<keyword evidence="5" id="KW-1185">Reference proteome</keyword>
<feature type="transmembrane region" description="Helical" evidence="1">
    <location>
        <begin position="295"/>
        <end position="316"/>
    </location>
</feature>
<dbReference type="PROSITE" id="PS50883">
    <property type="entry name" value="EAL"/>
    <property type="match status" value="1"/>
</dbReference>
<dbReference type="Pfam" id="PF00563">
    <property type="entry name" value="EAL"/>
    <property type="match status" value="1"/>
</dbReference>
<organism evidence="4 5">
    <name type="scientific">Actinotalea lenta</name>
    <dbReference type="NCBI Taxonomy" id="3064654"/>
    <lineage>
        <taxon>Bacteria</taxon>
        <taxon>Bacillati</taxon>
        <taxon>Actinomycetota</taxon>
        <taxon>Actinomycetes</taxon>
        <taxon>Micrococcales</taxon>
        <taxon>Cellulomonadaceae</taxon>
        <taxon>Actinotalea</taxon>
    </lineage>
</organism>
<dbReference type="Gene3D" id="3.20.20.450">
    <property type="entry name" value="EAL domain"/>
    <property type="match status" value="1"/>
</dbReference>
<dbReference type="Gene3D" id="3.30.70.270">
    <property type="match status" value="1"/>
</dbReference>
<evidence type="ECO:0000259" key="2">
    <source>
        <dbReference type="PROSITE" id="PS50883"/>
    </source>
</evidence>
<dbReference type="RefSeq" id="WP_304599535.1">
    <property type="nucleotide sequence ID" value="NZ_JAUQYP010000001.1"/>
</dbReference>
<dbReference type="PANTHER" id="PTHR33121">
    <property type="entry name" value="CYCLIC DI-GMP PHOSPHODIESTERASE PDEF"/>
    <property type="match status" value="1"/>
</dbReference>
<sequence length="784" mass="81647">MRARSRSSPYLSLIASLLVAAWWMASWGGVWLVGAEALALGTLTVAHLQVAFVARRSGRRRADEPWEWLSSANGLLVVATALRLVADAAALLGRPGVAGTLGHPWVFASQWGVAAILMCRGLARWGRNDAGASVLTDWLNVVGAMLVTLAALGTGTVAWTASPPGSVAGLAQVAAGVTLAAAAGVLVFSAWQSRWEPAWWVVLLVVVAGLAGALGGLLPEAPGAHAWPVLAWAMAAAAMAAHVADTGLRRRHTPVRTQAQVALGVLAAGVVLVALDRVRAAWSGPRAWVPTPGPVWPTMLATIGTLGLSVGLVLTVRDLTLLAHVRRDALTDDLTGLANRRSLLIRLAAPPVRGWGLVLVTVDTALADVNARDGHGAGDRVVAAVARTLTATAPRGAMVARVGGSEFAVLVDNAEARAVDVAADLAAALAGGVPAGGRPVPVAARFGVAVGSSAVPPGEMLRRAAAAVPPVGRPGAVVAAYTDRLDQEHARRFAQLDELHHELEGARPRHADSFVVHFQPQVSVRDGAVMGAEALVRWSHPRQGLVPPGAFLDLVESDGLMPTLTWHVLRTAAEAAVGWARLGAPLRVSVNVSASVLTDARLLPALDAVIEVTGLDPALLVLEITETTLMSDPERGMAAAHAISDRGVGLSIDDYGTGYSSLAYLNDLPADELKIDMSFTRRLRSDPRTRKIVAATVDLAHSLDLRVVAEGVEDPETLDVLATLGCDGSQGYLHSPPVPHEDLVLWLADAVAQTPGCAPRATLLGGAPHQRVVDPAVLDEHRPA</sequence>